<feature type="domain" description="CHK kinase-like" evidence="1">
    <location>
        <begin position="130"/>
        <end position="329"/>
    </location>
</feature>
<reference evidence="2" key="1">
    <citation type="submission" date="2022-01" db="EMBL/GenBank/DDBJ databases">
        <authorList>
            <person name="King R."/>
        </authorList>
    </citation>
    <scope>NUCLEOTIDE SEQUENCE</scope>
</reference>
<organism evidence="2 3">
    <name type="scientific">Psylliodes chrysocephalus</name>
    <dbReference type="NCBI Taxonomy" id="3402493"/>
    <lineage>
        <taxon>Eukaryota</taxon>
        <taxon>Metazoa</taxon>
        <taxon>Ecdysozoa</taxon>
        <taxon>Arthropoda</taxon>
        <taxon>Hexapoda</taxon>
        <taxon>Insecta</taxon>
        <taxon>Pterygota</taxon>
        <taxon>Neoptera</taxon>
        <taxon>Endopterygota</taxon>
        <taxon>Coleoptera</taxon>
        <taxon>Polyphaga</taxon>
        <taxon>Cucujiformia</taxon>
        <taxon>Chrysomeloidea</taxon>
        <taxon>Chrysomelidae</taxon>
        <taxon>Galerucinae</taxon>
        <taxon>Alticini</taxon>
        <taxon>Psylliodes</taxon>
    </lineage>
</organism>
<dbReference type="AlphaFoldDB" id="A0A9P0CDB3"/>
<accession>A0A9P0CDB3</accession>
<dbReference type="SMART" id="SM00587">
    <property type="entry name" value="CHK"/>
    <property type="match status" value="1"/>
</dbReference>
<dbReference type="InterPro" id="IPR015897">
    <property type="entry name" value="CHK_kinase-like"/>
</dbReference>
<dbReference type="OrthoDB" id="190089at2759"/>
<evidence type="ECO:0000313" key="2">
    <source>
        <dbReference type="EMBL" id="CAH1101442.1"/>
    </source>
</evidence>
<sequence length="414" mass="47704">MEDSLQLPQETLQNLEQVLKDLRFEKYSLKFSKGSAKGQNYLGIITKIQVTEEDDKKTPRQLNLIIKSAPGATEFREYIKIEILHAREVCMYESVFPELIKFQKEIGLEDIFDPFAKCYGTSSVIPHEHLIFEDMTAHGYVLKNRKNVIDLDHCQTVLTAYGQYHALALALRIKNPETYKTLSENTRESFFNNVNLSSLCKTIKGHIDKVINNLDESIDKKLIKKLNDFVNFPIDPKGLLENLSIEAAQGAAVFCHGDCWINNMLFKYEDDSSTPSAVCLLDWQLSRCASPAIDISYFIFACTDKKLRDIHYQHLLNIYHSSLTAFLIKLQVDPEIFSKETFSNHMKQFSKYGLMMCLIGVPLFVADLDEIPDWTGDMENGEREKMFSMTRKSEQYIVDKLTDIARDFDRLGYF</sequence>
<dbReference type="PANTHER" id="PTHR11012">
    <property type="entry name" value="PROTEIN KINASE-LIKE DOMAIN-CONTAINING"/>
    <property type="match status" value="1"/>
</dbReference>
<gene>
    <name evidence="2" type="ORF">PSYICH_LOCUS2648</name>
</gene>
<dbReference type="SUPFAM" id="SSF56112">
    <property type="entry name" value="Protein kinase-like (PK-like)"/>
    <property type="match status" value="1"/>
</dbReference>
<evidence type="ECO:0000313" key="3">
    <source>
        <dbReference type="Proteomes" id="UP001153636"/>
    </source>
</evidence>
<dbReference type="InterPro" id="IPR011009">
    <property type="entry name" value="Kinase-like_dom_sf"/>
</dbReference>
<evidence type="ECO:0000259" key="1">
    <source>
        <dbReference type="SMART" id="SM00587"/>
    </source>
</evidence>
<dbReference type="InterPro" id="IPR004119">
    <property type="entry name" value="EcKL"/>
</dbReference>
<dbReference type="Pfam" id="PF02958">
    <property type="entry name" value="EcKL"/>
    <property type="match status" value="1"/>
</dbReference>
<name>A0A9P0CDB3_9CUCU</name>
<protein>
    <recommendedName>
        <fullName evidence="1">CHK kinase-like domain-containing protein</fullName>
    </recommendedName>
</protein>
<dbReference type="PANTHER" id="PTHR11012:SF30">
    <property type="entry name" value="PROTEIN KINASE-LIKE DOMAIN-CONTAINING"/>
    <property type="match status" value="1"/>
</dbReference>
<keyword evidence="3" id="KW-1185">Reference proteome</keyword>
<dbReference type="Proteomes" id="UP001153636">
    <property type="component" value="Chromosome 11"/>
</dbReference>
<dbReference type="EMBL" id="OV651823">
    <property type="protein sequence ID" value="CAH1101442.1"/>
    <property type="molecule type" value="Genomic_DNA"/>
</dbReference>
<proteinExistence type="predicted"/>
<dbReference type="Gene3D" id="3.90.1200.10">
    <property type="match status" value="1"/>
</dbReference>